<name>A0A1E3XA90_9BACT</name>
<accession>A0A1E3XA90</accession>
<feature type="domain" description="Lcl C-terminal" evidence="2">
    <location>
        <begin position="116"/>
        <end position="229"/>
    </location>
</feature>
<dbReference type="PROSITE" id="PS51257">
    <property type="entry name" value="PROKAR_LIPOPROTEIN"/>
    <property type="match status" value="1"/>
</dbReference>
<dbReference type="Proteomes" id="UP000094056">
    <property type="component" value="Unassembled WGS sequence"/>
</dbReference>
<dbReference type="EMBL" id="MAYW01000057">
    <property type="protein sequence ID" value="ODS32555.1"/>
    <property type="molecule type" value="Genomic_DNA"/>
</dbReference>
<dbReference type="AlphaFoldDB" id="A0A1E3XA90"/>
<comment type="caution">
    <text evidence="3">The sequence shown here is derived from an EMBL/GenBank/DDBJ whole genome shotgun (WGS) entry which is preliminary data.</text>
</comment>
<dbReference type="Pfam" id="PF07603">
    <property type="entry name" value="Lcl_C"/>
    <property type="match status" value="1"/>
</dbReference>
<dbReference type="InterPro" id="IPR011460">
    <property type="entry name" value="Lcl_C"/>
</dbReference>
<protein>
    <recommendedName>
        <fullName evidence="2">Lcl C-terminal domain-containing protein</fullName>
    </recommendedName>
</protein>
<reference evidence="3 4" key="1">
    <citation type="submission" date="2016-07" db="EMBL/GenBank/DDBJ databases">
        <title>Draft genome of Scalindua rubra, obtained from a brine-seawater interface in the Red Sea, sheds light on salt adaptation in anammox bacteria.</title>
        <authorList>
            <person name="Speth D.R."/>
            <person name="Lagkouvardos I."/>
            <person name="Wang Y."/>
            <person name="Qian P.-Y."/>
            <person name="Dutilh B.E."/>
            <person name="Jetten M.S."/>
        </authorList>
    </citation>
    <scope>NUCLEOTIDE SEQUENCE [LARGE SCALE GENOMIC DNA]</scope>
    <source>
        <strain evidence="3">BSI-1</strain>
    </source>
</reference>
<gene>
    <name evidence="3" type="ORF">SCARUB_02306</name>
</gene>
<keyword evidence="1" id="KW-0812">Transmembrane</keyword>
<keyword evidence="1" id="KW-1133">Transmembrane helix</keyword>
<evidence type="ECO:0000313" key="4">
    <source>
        <dbReference type="Proteomes" id="UP000094056"/>
    </source>
</evidence>
<evidence type="ECO:0000259" key="2">
    <source>
        <dbReference type="Pfam" id="PF07603"/>
    </source>
</evidence>
<proteinExistence type="predicted"/>
<evidence type="ECO:0000256" key="1">
    <source>
        <dbReference type="SAM" id="Phobius"/>
    </source>
</evidence>
<feature type="transmembrane region" description="Helical" evidence="1">
    <location>
        <begin position="20"/>
        <end position="42"/>
    </location>
</feature>
<organism evidence="3 4">
    <name type="scientific">Candidatus Scalindua rubra</name>
    <dbReference type="NCBI Taxonomy" id="1872076"/>
    <lineage>
        <taxon>Bacteria</taxon>
        <taxon>Pseudomonadati</taxon>
        <taxon>Planctomycetota</taxon>
        <taxon>Candidatus Brocadiia</taxon>
        <taxon>Candidatus Brocadiales</taxon>
        <taxon>Candidatus Scalinduaceae</taxon>
        <taxon>Candidatus Scalindua</taxon>
    </lineage>
</organism>
<evidence type="ECO:0000313" key="3">
    <source>
        <dbReference type="EMBL" id="ODS32555.1"/>
    </source>
</evidence>
<sequence>MLYIRRERTITSFQRLFSYFLMIFSISYILAGCVTVPLLLVAKINANNNDTNTSPSQIPDGRAEQVQLRSSYRNLPVDEVQAMNHIKIRKKKKWGFYGYSTVSHDYVLKTINGNKVVIDHATGLMWHQSGSTYGMNWEKAKRWVRLLNIKGYAGYYDWRLPTVEEAALLLELSKENGRFIDPIFDKTQGWIWTGDSYRLDSAAWCVNFFSGFVDWDIYYYIFYYVRPVRTMK</sequence>
<keyword evidence="1" id="KW-0472">Membrane</keyword>